<dbReference type="SFLD" id="SFLDG01082">
    <property type="entry name" value="B12-binding_domain_containing"/>
    <property type="match status" value="1"/>
</dbReference>
<evidence type="ECO:0000256" key="3">
    <source>
        <dbReference type="ARBA" id="ARBA00022723"/>
    </source>
</evidence>
<evidence type="ECO:0000259" key="6">
    <source>
        <dbReference type="PROSITE" id="PS51918"/>
    </source>
</evidence>
<protein>
    <submittedName>
        <fullName evidence="7">Radical SAM superfamily enzyme YgiQ (UPF0313 family)</fullName>
    </submittedName>
</protein>
<dbReference type="Pfam" id="PF04055">
    <property type="entry name" value="Radical_SAM"/>
    <property type="match status" value="1"/>
</dbReference>
<gene>
    <name evidence="7" type="ORF">QO016_004289</name>
</gene>
<reference evidence="7 8" key="1">
    <citation type="submission" date="2023-07" db="EMBL/GenBank/DDBJ databases">
        <title>Genomic Encyclopedia of Type Strains, Phase IV (KMG-IV): sequencing the most valuable type-strain genomes for metagenomic binning, comparative biology and taxonomic classification.</title>
        <authorList>
            <person name="Goeker M."/>
        </authorList>
    </citation>
    <scope>NUCLEOTIDE SEQUENCE [LARGE SCALE GENOMIC DNA]</scope>
    <source>
        <strain evidence="7 8">DSM 19562</strain>
    </source>
</reference>
<dbReference type="PANTHER" id="PTHR43409:SF9">
    <property type="entry name" value="BLR2995 PROTEIN"/>
    <property type="match status" value="1"/>
</dbReference>
<dbReference type="InterPro" id="IPR034530">
    <property type="entry name" value="HpnP-like"/>
</dbReference>
<evidence type="ECO:0000256" key="5">
    <source>
        <dbReference type="ARBA" id="ARBA00023014"/>
    </source>
</evidence>
<dbReference type="SFLD" id="SFLDG01123">
    <property type="entry name" value="methyltransferase_(Class_B)"/>
    <property type="match status" value="1"/>
</dbReference>
<dbReference type="SFLD" id="SFLDS00029">
    <property type="entry name" value="Radical_SAM"/>
    <property type="match status" value="1"/>
</dbReference>
<dbReference type="SFLD" id="SFLDF00303">
    <property type="entry name" value="hopanoid_C2-methyltransferase"/>
    <property type="match status" value="1"/>
</dbReference>
<feature type="domain" description="Radical SAM core" evidence="6">
    <location>
        <begin position="176"/>
        <end position="410"/>
    </location>
</feature>
<evidence type="ECO:0000313" key="8">
    <source>
        <dbReference type="Proteomes" id="UP001236369"/>
    </source>
</evidence>
<dbReference type="Pfam" id="PF13282">
    <property type="entry name" value="DUF4070"/>
    <property type="match status" value="1"/>
</dbReference>
<dbReference type="PROSITE" id="PS51918">
    <property type="entry name" value="RADICAL_SAM"/>
    <property type="match status" value="1"/>
</dbReference>
<keyword evidence="3" id="KW-0479">Metal-binding</keyword>
<accession>A0ABU0HR22</accession>
<evidence type="ECO:0000256" key="4">
    <source>
        <dbReference type="ARBA" id="ARBA00023004"/>
    </source>
</evidence>
<sequence>MRSTVSVTSRRRILCVFPAYTPSFGTFSHAYPLMGGVKAFMPPQGLLVIAAYMPETWECRFIDENIKRATAADFAWADAVFVSGMHIQEGQIHDIRARAHAAGKLAVLGGPSVSGAPEKYPDFDCLHIGEIGDATDRLIARLDASIARPETPETYETGDRLALADFPAPAYEAVPLKRYLIGSLQFSSGCPYRCEFCDIPQLYGRQPRLKTPEQLCAELDAIVSQPGHPAVVYFVDDNFIGNRKATREMLPVLVDWQKRNNYPLQFACEATLNMAKQPEILELMRQANFMTVFVGIETPEADALKGIDKTHNAAVPMYEAISTLNSYGLEVTSGIILGLDSDSDKSEQNLIDFIDKSAIPVLTINLLQALPKTPLWDRLEKENRLVHDAALESNVLFKRPHDTVVASWRRAIAHAYQPENLFERFKHQCETTYPHRIKTPTAGKLTFTNLRRGLILGFNIVTRVGLLSNYRGPFWRAAGYALRRGQIEAVFNMGFVAHHLIRFTREALRGEHNASFYAAKAAEAKEAQDRSWWENARRRFVPEREAA</sequence>
<keyword evidence="8" id="KW-1185">Reference proteome</keyword>
<name>A0ABU0HR22_9HYPH</name>
<comment type="caution">
    <text evidence="7">The sequence shown here is derived from an EMBL/GenBank/DDBJ whole genome shotgun (WGS) entry which is preliminary data.</text>
</comment>
<dbReference type="EMBL" id="JAUSVV010000016">
    <property type="protein sequence ID" value="MDQ0444765.1"/>
    <property type="molecule type" value="Genomic_DNA"/>
</dbReference>
<keyword evidence="2" id="KW-0949">S-adenosyl-L-methionine</keyword>
<dbReference type="InterPro" id="IPR006638">
    <property type="entry name" value="Elp3/MiaA/NifB-like_rSAM"/>
</dbReference>
<dbReference type="InterPro" id="IPR058240">
    <property type="entry name" value="rSAM_sf"/>
</dbReference>
<dbReference type="InterPro" id="IPR025274">
    <property type="entry name" value="DUF4070"/>
</dbReference>
<dbReference type="SUPFAM" id="SSF102114">
    <property type="entry name" value="Radical SAM enzymes"/>
    <property type="match status" value="1"/>
</dbReference>
<dbReference type="InterPro" id="IPR007197">
    <property type="entry name" value="rSAM"/>
</dbReference>
<dbReference type="InterPro" id="IPR034466">
    <property type="entry name" value="Methyltransferase_Class_B"/>
</dbReference>
<comment type="cofactor">
    <cofactor evidence="1">
        <name>[4Fe-4S] cluster</name>
        <dbReference type="ChEBI" id="CHEBI:49883"/>
    </cofactor>
</comment>
<dbReference type="RefSeq" id="WP_238248983.1">
    <property type="nucleotide sequence ID" value="NZ_BPQX01000025.1"/>
</dbReference>
<dbReference type="InterPro" id="IPR051198">
    <property type="entry name" value="BchE-like"/>
</dbReference>
<evidence type="ECO:0000256" key="2">
    <source>
        <dbReference type="ARBA" id="ARBA00022691"/>
    </source>
</evidence>
<keyword evidence="5" id="KW-0411">Iron-sulfur</keyword>
<dbReference type="SMART" id="SM00729">
    <property type="entry name" value="Elp3"/>
    <property type="match status" value="1"/>
</dbReference>
<proteinExistence type="predicted"/>
<dbReference type="Gene3D" id="3.80.30.20">
    <property type="entry name" value="tm_1862 like domain"/>
    <property type="match status" value="1"/>
</dbReference>
<dbReference type="PANTHER" id="PTHR43409">
    <property type="entry name" value="ANAEROBIC MAGNESIUM-PROTOPORPHYRIN IX MONOMETHYL ESTER CYCLASE-RELATED"/>
    <property type="match status" value="1"/>
</dbReference>
<keyword evidence="4" id="KW-0408">Iron</keyword>
<evidence type="ECO:0000256" key="1">
    <source>
        <dbReference type="ARBA" id="ARBA00001966"/>
    </source>
</evidence>
<evidence type="ECO:0000313" key="7">
    <source>
        <dbReference type="EMBL" id="MDQ0444765.1"/>
    </source>
</evidence>
<dbReference type="InterPro" id="IPR023404">
    <property type="entry name" value="rSAM_horseshoe"/>
</dbReference>
<dbReference type="Proteomes" id="UP001236369">
    <property type="component" value="Unassembled WGS sequence"/>
</dbReference>
<organism evidence="7 8">
    <name type="scientific">Methylobacterium persicinum</name>
    <dbReference type="NCBI Taxonomy" id="374426"/>
    <lineage>
        <taxon>Bacteria</taxon>
        <taxon>Pseudomonadati</taxon>
        <taxon>Pseudomonadota</taxon>
        <taxon>Alphaproteobacteria</taxon>
        <taxon>Hyphomicrobiales</taxon>
        <taxon>Methylobacteriaceae</taxon>
        <taxon>Methylobacterium</taxon>
    </lineage>
</organism>